<gene>
    <name evidence="2" type="ORF">ACHAW5_010370</name>
</gene>
<sequence length="683" mass="74842">MTNLIVRLWWKKMMENIWDSYRRDDERSESPRGGGKGRKNSIPIDVKRAALLSLPSPHSSSSGIQQEASYVAILVATVLADIAVNRSHRSTIYIASSSILSSPSRDERADARWRKCPTSAREACDDAGSCVAGRAGGGGRRRAMSSLCDPAEDDDGESASRTTRRAGDIVPRRTHASNGDRLISHDELALHATTDERIWLSILEGLLGAFKGRVQILRLMGTRVPASRRDRTRTPRRAVEDMGKWETKKQLGGLFLAKNHFLGVLGQLPPSSQLPLDPGLRRTSPPPERGHRPYRATPPRRIRPPPSVDVHRSTFPDMRRPPGCNLSQTCLGGTATDERHDNDDDDDDVATIGSPILQTLGLTTCTTALAPPRPRPPHAHRAASSSSHSLMHHDSAQDIHDRDTHLRNLRCILSSMARTGSLISLIRDSAASSPPPSPPLVQQALTPPRTFASTCSAVVAKDDDNEEAVDDADEEARGGGEITAAGGMMILYHCLREILISRAHVPRLRYRDPSSIEIKKNVEDGAGMRLMTLEEYEDAMKEMGSFREDIRYRWGRRNAIRIWRPAGARSDRLAADPSLSVLDKFCRGAYGRARRVRRPVVYISKHGLTPMAAKLAIADSLRNVKKSKFEVWEEDASADDASAEDASANNASAEDASANDASTEEASSVDDASPDDDVSEATI</sequence>
<dbReference type="AlphaFoldDB" id="A0ABD3QNI6"/>
<evidence type="ECO:0000313" key="2">
    <source>
        <dbReference type="EMBL" id="KAL3801925.1"/>
    </source>
</evidence>
<protein>
    <submittedName>
        <fullName evidence="2">Uncharacterized protein</fullName>
    </submittedName>
</protein>
<evidence type="ECO:0000313" key="3">
    <source>
        <dbReference type="Proteomes" id="UP001530315"/>
    </source>
</evidence>
<feature type="region of interest" description="Disordered" evidence="1">
    <location>
        <begin position="635"/>
        <end position="683"/>
    </location>
</feature>
<comment type="caution">
    <text evidence="2">The sequence shown here is derived from an EMBL/GenBank/DDBJ whole genome shotgun (WGS) entry which is preliminary data.</text>
</comment>
<accession>A0ABD3QNI6</accession>
<feature type="region of interest" description="Disordered" evidence="1">
    <location>
        <begin position="367"/>
        <end position="399"/>
    </location>
</feature>
<feature type="region of interest" description="Disordered" evidence="1">
    <location>
        <begin position="268"/>
        <end position="351"/>
    </location>
</feature>
<feature type="compositionally biased region" description="Acidic residues" evidence="1">
    <location>
        <begin position="672"/>
        <end position="683"/>
    </location>
</feature>
<proteinExistence type="predicted"/>
<feature type="compositionally biased region" description="Basic residues" evidence="1">
    <location>
        <begin position="292"/>
        <end position="303"/>
    </location>
</feature>
<feature type="non-terminal residue" evidence="2">
    <location>
        <position position="683"/>
    </location>
</feature>
<reference evidence="2 3" key="1">
    <citation type="submission" date="2024-10" db="EMBL/GenBank/DDBJ databases">
        <title>Updated reference genomes for cyclostephanoid diatoms.</title>
        <authorList>
            <person name="Roberts W.R."/>
            <person name="Alverson A.J."/>
        </authorList>
    </citation>
    <scope>NUCLEOTIDE SEQUENCE [LARGE SCALE GENOMIC DNA]</scope>
    <source>
        <strain evidence="2 3">AJA276-08</strain>
    </source>
</reference>
<keyword evidence="3" id="KW-1185">Reference proteome</keyword>
<feature type="compositionally biased region" description="Basic and acidic residues" evidence="1">
    <location>
        <begin position="309"/>
        <end position="320"/>
    </location>
</feature>
<feature type="region of interest" description="Disordered" evidence="1">
    <location>
        <begin position="135"/>
        <end position="173"/>
    </location>
</feature>
<feature type="compositionally biased region" description="Low complexity" evidence="1">
    <location>
        <begin position="268"/>
        <end position="278"/>
    </location>
</feature>
<evidence type="ECO:0000256" key="1">
    <source>
        <dbReference type="SAM" id="MobiDB-lite"/>
    </source>
</evidence>
<name>A0ABD3QNI6_9STRA</name>
<dbReference type="Proteomes" id="UP001530315">
    <property type="component" value="Unassembled WGS sequence"/>
</dbReference>
<organism evidence="2 3">
    <name type="scientific">Stephanodiscus triporus</name>
    <dbReference type="NCBI Taxonomy" id="2934178"/>
    <lineage>
        <taxon>Eukaryota</taxon>
        <taxon>Sar</taxon>
        <taxon>Stramenopiles</taxon>
        <taxon>Ochrophyta</taxon>
        <taxon>Bacillariophyta</taxon>
        <taxon>Coscinodiscophyceae</taxon>
        <taxon>Thalassiosirophycidae</taxon>
        <taxon>Stephanodiscales</taxon>
        <taxon>Stephanodiscaceae</taxon>
        <taxon>Stephanodiscus</taxon>
    </lineage>
</organism>
<feature type="compositionally biased region" description="Low complexity" evidence="1">
    <location>
        <begin position="644"/>
        <end position="671"/>
    </location>
</feature>
<dbReference type="EMBL" id="JALLAZ020000169">
    <property type="protein sequence ID" value="KAL3801925.1"/>
    <property type="molecule type" value="Genomic_DNA"/>
</dbReference>